<organism evidence="7 8">
    <name type="scientific">Quercus suber</name>
    <name type="common">Cork oak</name>
    <dbReference type="NCBI Taxonomy" id="58331"/>
    <lineage>
        <taxon>Eukaryota</taxon>
        <taxon>Viridiplantae</taxon>
        <taxon>Streptophyta</taxon>
        <taxon>Embryophyta</taxon>
        <taxon>Tracheophyta</taxon>
        <taxon>Spermatophyta</taxon>
        <taxon>Magnoliopsida</taxon>
        <taxon>eudicotyledons</taxon>
        <taxon>Gunneridae</taxon>
        <taxon>Pentapetalae</taxon>
        <taxon>rosids</taxon>
        <taxon>fabids</taxon>
        <taxon>Fagales</taxon>
        <taxon>Fagaceae</taxon>
        <taxon>Quercus</taxon>
    </lineage>
</organism>
<evidence type="ECO:0000256" key="1">
    <source>
        <dbReference type="ARBA" id="ARBA00004167"/>
    </source>
</evidence>
<dbReference type="PANTHER" id="PTHR45631">
    <property type="entry name" value="OS07G0107800 PROTEIN-RELATED"/>
    <property type="match status" value="1"/>
</dbReference>
<name>A0AAW0K734_QUESU</name>
<keyword evidence="8" id="KW-1185">Reference proteome</keyword>
<dbReference type="GO" id="GO:0016020">
    <property type="term" value="C:membrane"/>
    <property type="evidence" value="ECO:0007669"/>
    <property type="project" value="UniProtKB-SubCell"/>
</dbReference>
<sequence length="367" mass="42206">FISIDCGATKDYLDDVSGILYKSDTGFIDTGTNSNISPGNYYPYLFGGRQIRNLRSFPQGKKNCYTLKPEQGKNSNYLINFFFYYGNYDNKNKIPKFDVYVGVKYMFTLDLDQDEVHTLRLFDVIHVPTSDVIYVCFINTGSGIPFISALELRPLDKTLYPFDFGALKFGWRFDLGTTTDQQDIDCGATKDYLDDVSGIFYKSDTGFIDTGTNSNISPENYYPNPDFGQLSRNLRSFPQGKKNCYTLKPEQGKNSNYLINFYFYYGNYDNKNKIPNFDVYVGVDYMFTLDLDLVQIYTLRLFDVIHVPTSDIIYVCFINTGSGIPFISALELRPLDKSLYPFDFGALKFGWRFDLGITTDQNQHFLR</sequence>
<evidence type="ECO:0000256" key="4">
    <source>
        <dbReference type="ARBA" id="ARBA00022989"/>
    </source>
</evidence>
<dbReference type="Pfam" id="PF12819">
    <property type="entry name" value="Malectin_like"/>
    <property type="match status" value="2"/>
</dbReference>
<evidence type="ECO:0000259" key="6">
    <source>
        <dbReference type="Pfam" id="PF12819"/>
    </source>
</evidence>
<dbReference type="Proteomes" id="UP000237347">
    <property type="component" value="Unassembled WGS sequence"/>
</dbReference>
<keyword evidence="3" id="KW-0732">Signal</keyword>
<protein>
    <submittedName>
        <fullName evidence="7">Lrr receptor-like serine/threonine-protein kinase</fullName>
    </submittedName>
</protein>
<comment type="caution">
    <text evidence="7">The sequence shown here is derived from an EMBL/GenBank/DDBJ whole genome shotgun (WGS) entry which is preliminary data.</text>
</comment>
<gene>
    <name evidence="7" type="ORF">CFP56_024735</name>
</gene>
<dbReference type="GO" id="GO:0016301">
    <property type="term" value="F:kinase activity"/>
    <property type="evidence" value="ECO:0007669"/>
    <property type="project" value="UniProtKB-KW"/>
</dbReference>
<feature type="domain" description="Malectin-like" evidence="6">
    <location>
        <begin position="184"/>
        <end position="359"/>
    </location>
</feature>
<proteinExistence type="predicted"/>
<feature type="non-terminal residue" evidence="7">
    <location>
        <position position="1"/>
    </location>
</feature>
<keyword evidence="2" id="KW-0812">Transmembrane</keyword>
<evidence type="ECO:0000256" key="3">
    <source>
        <dbReference type="ARBA" id="ARBA00022729"/>
    </source>
</evidence>
<evidence type="ECO:0000313" key="8">
    <source>
        <dbReference type="Proteomes" id="UP000237347"/>
    </source>
</evidence>
<accession>A0AAW0K734</accession>
<reference evidence="7 8" key="1">
    <citation type="journal article" date="2018" name="Sci. Data">
        <title>The draft genome sequence of cork oak.</title>
        <authorList>
            <person name="Ramos A.M."/>
            <person name="Usie A."/>
            <person name="Barbosa P."/>
            <person name="Barros P.M."/>
            <person name="Capote T."/>
            <person name="Chaves I."/>
            <person name="Simoes F."/>
            <person name="Abreu I."/>
            <person name="Carrasquinho I."/>
            <person name="Faro C."/>
            <person name="Guimaraes J.B."/>
            <person name="Mendonca D."/>
            <person name="Nobrega F."/>
            <person name="Rodrigues L."/>
            <person name="Saibo N.J.M."/>
            <person name="Varela M.C."/>
            <person name="Egas C."/>
            <person name="Matos J."/>
            <person name="Miguel C.M."/>
            <person name="Oliveira M.M."/>
            <person name="Ricardo C.P."/>
            <person name="Goncalves S."/>
        </authorList>
    </citation>
    <scope>NUCLEOTIDE SEQUENCE [LARGE SCALE GENOMIC DNA]</scope>
    <source>
        <strain evidence="8">cv. HL8</strain>
    </source>
</reference>
<evidence type="ECO:0000256" key="5">
    <source>
        <dbReference type="ARBA" id="ARBA00023136"/>
    </source>
</evidence>
<dbReference type="InterPro" id="IPR024788">
    <property type="entry name" value="Malectin-like_Carb-bd_dom"/>
</dbReference>
<keyword evidence="4" id="KW-1133">Transmembrane helix</keyword>
<feature type="domain" description="Malectin-like" evidence="6">
    <location>
        <begin position="4"/>
        <end position="179"/>
    </location>
</feature>
<dbReference type="PANTHER" id="PTHR45631:SF212">
    <property type="entry name" value="PROTEIN KINASE DOMAIN-CONTAINING PROTEIN"/>
    <property type="match status" value="1"/>
</dbReference>
<evidence type="ECO:0000256" key="2">
    <source>
        <dbReference type="ARBA" id="ARBA00022692"/>
    </source>
</evidence>
<dbReference type="AlphaFoldDB" id="A0AAW0K734"/>
<evidence type="ECO:0000313" key="7">
    <source>
        <dbReference type="EMBL" id="KAK7834299.1"/>
    </source>
</evidence>
<comment type="subcellular location">
    <subcellularLocation>
        <location evidence="1">Membrane</location>
        <topology evidence="1">Single-pass membrane protein</topology>
    </subcellularLocation>
</comment>
<keyword evidence="5" id="KW-0472">Membrane</keyword>
<dbReference type="EMBL" id="PKMF04000388">
    <property type="protein sequence ID" value="KAK7834299.1"/>
    <property type="molecule type" value="Genomic_DNA"/>
</dbReference>